<feature type="region of interest" description="Disordered" evidence="1">
    <location>
        <begin position="42"/>
        <end position="64"/>
    </location>
</feature>
<feature type="region of interest" description="Disordered" evidence="1">
    <location>
        <begin position="149"/>
        <end position="183"/>
    </location>
</feature>
<name>A0A5B8MXX4_9CHLO</name>
<dbReference type="Proteomes" id="UP000316726">
    <property type="component" value="Chromosome 16"/>
</dbReference>
<dbReference type="EMBL" id="CP031049">
    <property type="protein sequence ID" value="QDZ25201.1"/>
    <property type="molecule type" value="Genomic_DNA"/>
</dbReference>
<evidence type="ECO:0000256" key="1">
    <source>
        <dbReference type="SAM" id="MobiDB-lite"/>
    </source>
</evidence>
<evidence type="ECO:0000313" key="2">
    <source>
        <dbReference type="EMBL" id="QDZ25201.1"/>
    </source>
</evidence>
<reference evidence="2 3" key="1">
    <citation type="submission" date="2018-07" db="EMBL/GenBank/DDBJ databases">
        <title>The complete nuclear genome of the prasinophyte Chloropicon primus (CCMP1205).</title>
        <authorList>
            <person name="Pombert J.-F."/>
            <person name="Otis C."/>
            <person name="Turmel M."/>
            <person name="Lemieux C."/>
        </authorList>
    </citation>
    <scope>NUCLEOTIDE SEQUENCE [LARGE SCALE GENOMIC DNA]</scope>
    <source>
        <strain evidence="2 3">CCMP1205</strain>
    </source>
</reference>
<accession>A0A5B8MXX4</accession>
<feature type="compositionally biased region" description="Low complexity" evidence="1">
    <location>
        <begin position="49"/>
        <end position="60"/>
    </location>
</feature>
<keyword evidence="3" id="KW-1185">Reference proteome</keyword>
<gene>
    <name evidence="2" type="ORF">A3770_16p77190</name>
</gene>
<protein>
    <submittedName>
        <fullName evidence="2">Uncharacterized protein</fullName>
    </submittedName>
</protein>
<feature type="compositionally biased region" description="Low complexity" evidence="1">
    <location>
        <begin position="157"/>
        <end position="172"/>
    </location>
</feature>
<organism evidence="2 3">
    <name type="scientific">Chloropicon primus</name>
    <dbReference type="NCBI Taxonomy" id="1764295"/>
    <lineage>
        <taxon>Eukaryota</taxon>
        <taxon>Viridiplantae</taxon>
        <taxon>Chlorophyta</taxon>
        <taxon>Chloropicophyceae</taxon>
        <taxon>Chloropicales</taxon>
        <taxon>Chloropicaceae</taxon>
        <taxon>Chloropicon</taxon>
    </lineage>
</organism>
<sequence>MSMSTTAMAPRTGASASTVSLAHTSRRSLCLRSSVARRDRVFKSRASLNGNGNENGSENETGGGQASGLYFVDKLMEDPVNALLVLGPRALAGAIDSLPKSVDEIQQETEQVRDRLAMLAQDPRPWDVKSELVVREADKQLEELVEKGTRALGDQESSGFSSATTTSSAGTSPAMTEEEEQSYQELSRKVAEFTNLYLLLQELKNARKKYEAAEEMDAKMALGILEDTKSSLSHRLTELSEGLEEDFDLPFKELIEEAKEACSFPSEASSE</sequence>
<feature type="region of interest" description="Disordered" evidence="1">
    <location>
        <begin position="1"/>
        <end position="20"/>
    </location>
</feature>
<dbReference type="AlphaFoldDB" id="A0A5B8MXX4"/>
<proteinExistence type="predicted"/>
<evidence type="ECO:0000313" key="3">
    <source>
        <dbReference type="Proteomes" id="UP000316726"/>
    </source>
</evidence>